<evidence type="ECO:0000313" key="4">
    <source>
        <dbReference type="EMBL" id="ODR50819.1"/>
    </source>
</evidence>
<evidence type="ECO:0000256" key="2">
    <source>
        <dbReference type="ARBA" id="ARBA00023002"/>
    </source>
</evidence>
<dbReference type="Proteomes" id="UP000094271">
    <property type="component" value="Unassembled WGS sequence"/>
</dbReference>
<accession>A0A1E3U8E8</accession>
<comment type="caution">
    <text evidence="3">The sequence shown here is derived from an EMBL/GenBank/DDBJ whole genome shotgun (WGS) entry which is preliminary data.</text>
</comment>
<dbReference type="GO" id="GO:0016616">
    <property type="term" value="F:oxidoreductase activity, acting on the CH-OH group of donors, NAD or NADP as acceptor"/>
    <property type="evidence" value="ECO:0007669"/>
    <property type="project" value="TreeGrafter"/>
</dbReference>
<keyword evidence="6" id="KW-1185">Reference proteome</keyword>
<dbReference type="AlphaFoldDB" id="A0A1E3U8E8"/>
<dbReference type="InterPro" id="IPR036291">
    <property type="entry name" value="NAD(P)-bd_dom_sf"/>
</dbReference>
<dbReference type="Gene3D" id="3.40.50.720">
    <property type="entry name" value="NAD(P)-binding Rossmann-like Domain"/>
    <property type="match status" value="1"/>
</dbReference>
<evidence type="ECO:0000313" key="5">
    <source>
        <dbReference type="Proteomes" id="UP000094271"/>
    </source>
</evidence>
<dbReference type="SUPFAM" id="SSF51735">
    <property type="entry name" value="NAD(P)-binding Rossmann-fold domains"/>
    <property type="match status" value="1"/>
</dbReference>
<dbReference type="EMBL" id="MEHD01000034">
    <property type="protein sequence ID" value="ODR50819.1"/>
    <property type="molecule type" value="Genomic_DNA"/>
</dbReference>
<keyword evidence="2" id="KW-0560">Oxidoreductase</keyword>
<protein>
    <recommendedName>
        <fullName evidence="7">3-oxoacyl-[acyl-carrier-protein] reductase FabG</fullName>
    </recommendedName>
</protein>
<dbReference type="PANTHER" id="PTHR42760">
    <property type="entry name" value="SHORT-CHAIN DEHYDROGENASES/REDUCTASES FAMILY MEMBER"/>
    <property type="match status" value="1"/>
</dbReference>
<evidence type="ECO:0008006" key="7">
    <source>
        <dbReference type="Google" id="ProtNLM"/>
    </source>
</evidence>
<dbReference type="Proteomes" id="UP000094869">
    <property type="component" value="Unassembled WGS sequence"/>
</dbReference>
<sequence length="268" mass="29012">MMNRHVLITGASRGIGAAIALAFARQGDHVGINYRFDREGARKVCDEAQGIGVQASIYQADVGNAEQVEEMFSAFIEEFKTIDVLVNNAGGGLKIPEGGFEKMPLSYWNEMIALNLNGAAYCSSFAVKNMKENGIKGAIINISSVHSVITYVKRKTFPYCAAKAGLNMLTKTMGVDVIRLGIRVNAIAPGFISTSATTRYNKEELDAFLRKIPAGRLGNTQDITPLVLFLADPEKSGFIVGQTFVVDGGQSIDGTIDYMLLEEQNGKE</sequence>
<evidence type="ECO:0000256" key="1">
    <source>
        <dbReference type="ARBA" id="ARBA00006484"/>
    </source>
</evidence>
<dbReference type="InterPro" id="IPR002347">
    <property type="entry name" value="SDR_fam"/>
</dbReference>
<gene>
    <name evidence="3" type="ORF">BEI59_30530</name>
    <name evidence="4" type="ORF">BEI63_21310</name>
</gene>
<dbReference type="PANTHER" id="PTHR42760:SF132">
    <property type="entry name" value="SHORT-CHAIN DEHYDROGENASE_REDUCTASE FAMILY PROTEIN"/>
    <property type="match status" value="1"/>
</dbReference>
<dbReference type="Pfam" id="PF13561">
    <property type="entry name" value="adh_short_C2"/>
    <property type="match status" value="1"/>
</dbReference>
<dbReference type="PRINTS" id="PR00080">
    <property type="entry name" value="SDRFAMILY"/>
</dbReference>
<reference evidence="4 6" key="1">
    <citation type="submission" date="2016-08" db="EMBL/GenBank/DDBJ databases">
        <title>Characterization of Isolates of Eisenbergiella tayi Derived from Blood Cultures, Using Whole Genome Sequencing.</title>
        <authorList>
            <person name="Bernier A.-M."/>
            <person name="Burdz T."/>
            <person name="Wiebe D."/>
            <person name="Bernard K."/>
        </authorList>
    </citation>
    <scope>NUCLEOTIDE SEQUENCE [LARGE SCALE GENOMIC DNA]</scope>
    <source>
        <strain evidence="4 6">NML120146</strain>
    </source>
</reference>
<organism evidence="3 5">
    <name type="scientific">Eisenbergiella tayi</name>
    <dbReference type="NCBI Taxonomy" id="1432052"/>
    <lineage>
        <taxon>Bacteria</taxon>
        <taxon>Bacillati</taxon>
        <taxon>Bacillota</taxon>
        <taxon>Clostridia</taxon>
        <taxon>Lachnospirales</taxon>
        <taxon>Lachnospiraceae</taxon>
        <taxon>Eisenbergiella</taxon>
    </lineage>
</organism>
<reference evidence="3 5" key="2">
    <citation type="submission" date="2016-08" db="EMBL/GenBank/DDBJ databases">
        <authorList>
            <person name="Seilhamer J.J."/>
        </authorList>
    </citation>
    <scope>NUCLEOTIDE SEQUENCE [LARGE SCALE GENOMIC DNA]</scope>
    <source>
        <strain evidence="3 5">NML150140-1</strain>
    </source>
</reference>
<evidence type="ECO:0000313" key="3">
    <source>
        <dbReference type="EMBL" id="ODR43293.1"/>
    </source>
</evidence>
<dbReference type="EMBL" id="MEHA01000035">
    <property type="protein sequence ID" value="ODR43293.1"/>
    <property type="molecule type" value="Genomic_DNA"/>
</dbReference>
<evidence type="ECO:0000313" key="6">
    <source>
        <dbReference type="Proteomes" id="UP000094869"/>
    </source>
</evidence>
<dbReference type="PRINTS" id="PR00081">
    <property type="entry name" value="GDHRDH"/>
</dbReference>
<dbReference type="FunFam" id="3.40.50.720:FF:000173">
    <property type="entry name" value="3-oxoacyl-[acyl-carrier protein] reductase"/>
    <property type="match status" value="1"/>
</dbReference>
<comment type="similarity">
    <text evidence="1">Belongs to the short-chain dehydrogenases/reductases (SDR) family.</text>
</comment>
<name>A0A1E3U8E8_9FIRM</name>
<proteinExistence type="inferred from homology"/>